<feature type="domain" description="Alanine racemase N-terminal" evidence="1">
    <location>
        <begin position="25"/>
        <end position="273"/>
    </location>
</feature>
<proteinExistence type="predicted"/>
<accession>A0AA44DGM8</accession>
<dbReference type="InterPro" id="IPR001608">
    <property type="entry name" value="Ala_racemase_N"/>
</dbReference>
<dbReference type="InterPro" id="IPR051466">
    <property type="entry name" value="D-amino_acid_metab_enzyme"/>
</dbReference>
<comment type="caution">
    <text evidence="2">The sequence shown here is derived from an EMBL/GenBank/DDBJ whole genome shotgun (WGS) entry which is preliminary data.</text>
</comment>
<dbReference type="EMBL" id="JAAXOU010000432">
    <property type="protein sequence ID" value="NKY16606.1"/>
    <property type="molecule type" value="Genomic_DNA"/>
</dbReference>
<dbReference type="RefSeq" id="WP_168440813.1">
    <property type="nucleotide sequence ID" value="NZ_JAAXOU010000432.1"/>
</dbReference>
<protein>
    <submittedName>
        <fullName evidence="2">Amino acid deaminase/aldolase</fullName>
    </submittedName>
</protein>
<dbReference type="InterPro" id="IPR029066">
    <property type="entry name" value="PLP-binding_barrel"/>
</dbReference>
<dbReference type="FunFam" id="3.20.20.10:FF:000017">
    <property type="entry name" value="Alanine racemase"/>
    <property type="match status" value="1"/>
</dbReference>
<dbReference type="Pfam" id="PF01168">
    <property type="entry name" value="Ala_racemase_N"/>
    <property type="match status" value="1"/>
</dbReference>
<dbReference type="PANTHER" id="PTHR28004">
    <property type="entry name" value="ZGC:162816-RELATED"/>
    <property type="match status" value="1"/>
</dbReference>
<dbReference type="CDD" id="cd06813">
    <property type="entry name" value="PLPDE_III_DSD_D-TA_like_2"/>
    <property type="match status" value="1"/>
</dbReference>
<dbReference type="GO" id="GO:0008721">
    <property type="term" value="F:D-serine ammonia-lyase activity"/>
    <property type="evidence" value="ECO:0007669"/>
    <property type="project" value="TreeGrafter"/>
</dbReference>
<reference evidence="2 3" key="1">
    <citation type="submission" date="2020-04" db="EMBL/GenBank/DDBJ databases">
        <title>MicrobeNet Type strains.</title>
        <authorList>
            <person name="Nicholson A.C."/>
        </authorList>
    </citation>
    <scope>NUCLEOTIDE SEQUENCE [LARGE SCALE GENOMIC DNA]</scope>
    <source>
        <strain evidence="2 3">DSM 40738</strain>
    </source>
</reference>
<gene>
    <name evidence="2" type="ORF">HGA06_21565</name>
</gene>
<evidence type="ECO:0000259" key="1">
    <source>
        <dbReference type="Pfam" id="PF01168"/>
    </source>
</evidence>
<dbReference type="PANTHER" id="PTHR28004:SF2">
    <property type="entry name" value="D-SERINE DEHYDRATASE"/>
    <property type="match status" value="1"/>
</dbReference>
<evidence type="ECO:0000313" key="3">
    <source>
        <dbReference type="Proteomes" id="UP000570003"/>
    </source>
</evidence>
<dbReference type="GO" id="GO:0036088">
    <property type="term" value="P:D-serine catabolic process"/>
    <property type="evidence" value="ECO:0007669"/>
    <property type="project" value="TreeGrafter"/>
</dbReference>
<dbReference type="Proteomes" id="UP000570003">
    <property type="component" value="Unassembled WGS sequence"/>
</dbReference>
<organism evidence="2 3">
    <name type="scientific">Streptomyces somaliensis (strain ATCC 33201 / DSM 40738 / JCM 12659 / KCTC 9044 / NCTC 11332 / NRRL B-12077 / IP 733)</name>
    <dbReference type="NCBI Taxonomy" id="1134445"/>
    <lineage>
        <taxon>Bacteria</taxon>
        <taxon>Bacillati</taxon>
        <taxon>Actinomycetota</taxon>
        <taxon>Actinomycetes</taxon>
        <taxon>Kitasatosporales</taxon>
        <taxon>Streptomycetaceae</taxon>
        <taxon>Streptomyces</taxon>
    </lineage>
</organism>
<dbReference type="SUPFAM" id="SSF51419">
    <property type="entry name" value="PLP-binding barrel"/>
    <property type="match status" value="1"/>
</dbReference>
<dbReference type="AlphaFoldDB" id="A0AA44DGM8"/>
<sequence>MTPHAADRARYDRATAHLGAPLAVVDLDAFDANADDLVRRAGGKPVRVASKSLRCRALLERALARPGFAGVMAFTLGEALWLARTGFDDVLLAYPSADRAGFAELAADARLARAVTVTVDDPVQLDLVDAARGGGREEVRVCLELDTSLRLLGGRVRVGALRSPLREPVELADLARRVVCRPGFRLVGLMAYEGHVAGVGDAVAGRPLRSWAVRLMQSAARRELAERRAAVAAAVRAVAPDLEFVNGGGTGSVQHTAAEEAVTEVAAGSGLYVPRLFDHYRSFSGRPAALFAQPVVRRPGVGVVTVLGGGYPASGAPGRDRLPVPYLPEGLRYDPVEGPGEVQTPLLGTAADDLLIGDRVWFRHAKAGELCERFDRLHLIEGERVAAAVPTYRGEGRTFL</sequence>
<evidence type="ECO:0000313" key="2">
    <source>
        <dbReference type="EMBL" id="NKY16606.1"/>
    </source>
</evidence>
<name>A0AA44DGM8_STRE0</name>
<keyword evidence="3" id="KW-1185">Reference proteome</keyword>
<dbReference type="Gene3D" id="3.20.20.10">
    <property type="entry name" value="Alanine racemase"/>
    <property type="match status" value="1"/>
</dbReference>